<dbReference type="AlphaFoldDB" id="A0A3N4NA12"/>
<organism evidence="1 2">
    <name type="scientific">Aureibaculum marinum</name>
    <dbReference type="NCBI Taxonomy" id="2487930"/>
    <lineage>
        <taxon>Bacteria</taxon>
        <taxon>Pseudomonadati</taxon>
        <taxon>Bacteroidota</taxon>
        <taxon>Flavobacteriia</taxon>
        <taxon>Flavobacteriales</taxon>
        <taxon>Flavobacteriaceae</taxon>
        <taxon>Aureibaculum</taxon>
    </lineage>
</organism>
<evidence type="ECO:0000313" key="2">
    <source>
        <dbReference type="Proteomes" id="UP000270856"/>
    </source>
</evidence>
<dbReference type="Pfam" id="PF13289">
    <property type="entry name" value="SIR2_2"/>
    <property type="match status" value="1"/>
</dbReference>
<keyword evidence="2" id="KW-1185">Reference proteome</keyword>
<name>A0A3N4NA12_9FLAO</name>
<sequence>MKETSILLGAGFSVNKGYPTANQLNNKLTELTAEDFWVASEGTVLLKEKTEKDPNWFSSDSKHKIFVVNLIKYYREKTGGFNYEEFFDFYNNVKPEEKGTEFDDFCENFRKEYHLDTNNLNLISKTNNIFNQLISKFIVDGDGNKFYESIHYSKPIYPGYTGFLNCIENWGKEGITHIHTLNHDIFFETLSNSDWIQGQFSDGFNELGSKYYGGIKGNVKVRLSYFTNVYKDTFRLYKLHGSFDQFPFHLQDSGIDTYVKIKLGIGTTELYKEVDDGQGGYKYVNDWVNYHPDFLSGTTSKILRYGEPYYYDKVFANFKKNLSLSNKLIIVGYGCGDSEINKMIESNFDFKKYPVVIVDPYPTKQIELFAKKFNAKIIEKTPNNLELNDCE</sequence>
<gene>
    <name evidence="1" type="ORF">EGM88_15660</name>
</gene>
<protein>
    <submittedName>
        <fullName evidence="1">Uncharacterized protein</fullName>
    </submittedName>
</protein>
<dbReference type="Proteomes" id="UP000270856">
    <property type="component" value="Unassembled WGS sequence"/>
</dbReference>
<reference evidence="1 2" key="1">
    <citation type="submission" date="2018-11" db="EMBL/GenBank/DDBJ databases">
        <title>Aureibaculum marinum gen. nov., sp. nov., a member of the family Flavobacteriaceae isolated from the Bohai Sea.</title>
        <authorList>
            <person name="Ji X."/>
        </authorList>
    </citation>
    <scope>NUCLEOTIDE SEQUENCE [LARGE SCALE GENOMIC DNA]</scope>
    <source>
        <strain evidence="1 2">BH-SD17</strain>
    </source>
</reference>
<dbReference type="RefSeq" id="WP_123899335.1">
    <property type="nucleotide sequence ID" value="NZ_RPFJ01000101.1"/>
</dbReference>
<accession>A0A3N4NA12</accession>
<comment type="caution">
    <text evidence="1">The sequence shown here is derived from an EMBL/GenBank/DDBJ whole genome shotgun (WGS) entry which is preliminary data.</text>
</comment>
<dbReference type="OrthoDB" id="1082259at2"/>
<dbReference type="EMBL" id="RPFJ01000101">
    <property type="protein sequence ID" value="RPD90376.1"/>
    <property type="molecule type" value="Genomic_DNA"/>
</dbReference>
<evidence type="ECO:0000313" key="1">
    <source>
        <dbReference type="EMBL" id="RPD90376.1"/>
    </source>
</evidence>
<proteinExistence type="predicted"/>